<dbReference type="PANTHER" id="PTHR37928">
    <property type="entry name" value="CFEM DOMAIN PROTEIN (AFU_ORTHOLOGUE AFUA_6G14090)"/>
    <property type="match status" value="1"/>
</dbReference>
<dbReference type="OrthoDB" id="3065412at2759"/>
<evidence type="ECO:0000256" key="4">
    <source>
        <dbReference type="ARBA" id="ARBA00022475"/>
    </source>
</evidence>
<dbReference type="SMART" id="SM00747">
    <property type="entry name" value="CFEM"/>
    <property type="match status" value="1"/>
</dbReference>
<evidence type="ECO:0000256" key="12">
    <source>
        <dbReference type="ARBA" id="ARBA00023157"/>
    </source>
</evidence>
<dbReference type="PROSITE" id="PS52012">
    <property type="entry name" value="CFEM"/>
    <property type="match status" value="1"/>
</dbReference>
<evidence type="ECO:0000256" key="14">
    <source>
        <dbReference type="ARBA" id="ARBA00023288"/>
    </source>
</evidence>
<reference evidence="18" key="1">
    <citation type="journal article" date="2020" name="Stud. Mycol.">
        <title>101 Dothideomycetes genomes: a test case for predicting lifestyles and emergence of pathogens.</title>
        <authorList>
            <person name="Haridas S."/>
            <person name="Albert R."/>
            <person name="Binder M."/>
            <person name="Bloem J."/>
            <person name="Labutti K."/>
            <person name="Salamov A."/>
            <person name="Andreopoulos B."/>
            <person name="Baker S."/>
            <person name="Barry K."/>
            <person name="Bills G."/>
            <person name="Bluhm B."/>
            <person name="Cannon C."/>
            <person name="Castanera R."/>
            <person name="Culley D."/>
            <person name="Daum C."/>
            <person name="Ezra D."/>
            <person name="Gonzalez J."/>
            <person name="Henrissat B."/>
            <person name="Kuo A."/>
            <person name="Liang C."/>
            <person name="Lipzen A."/>
            <person name="Lutzoni F."/>
            <person name="Magnuson J."/>
            <person name="Mondo S."/>
            <person name="Nolan M."/>
            <person name="Ohm R."/>
            <person name="Pangilinan J."/>
            <person name="Park H.-J."/>
            <person name="Ramirez L."/>
            <person name="Alfaro M."/>
            <person name="Sun H."/>
            <person name="Tritt A."/>
            <person name="Yoshinaga Y."/>
            <person name="Zwiers L.-H."/>
            <person name="Turgeon B."/>
            <person name="Goodwin S."/>
            <person name="Spatafora J."/>
            <person name="Crous P."/>
            <person name="Grigoriev I."/>
        </authorList>
    </citation>
    <scope>NUCLEOTIDE SEQUENCE</scope>
    <source>
        <strain evidence="18">CBS 480.64</strain>
    </source>
</reference>
<keyword evidence="6 15" id="KW-0349">Heme</keyword>
<keyword evidence="7" id="KW-0336">GPI-anchor</keyword>
<dbReference type="GO" id="GO:0098552">
    <property type="term" value="C:side of membrane"/>
    <property type="evidence" value="ECO:0007669"/>
    <property type="project" value="UniProtKB-KW"/>
</dbReference>
<evidence type="ECO:0000259" key="17">
    <source>
        <dbReference type="PROSITE" id="PS52012"/>
    </source>
</evidence>
<keyword evidence="13" id="KW-0325">Glycoprotein</keyword>
<accession>A0A6A7C183</accession>
<dbReference type="EMBL" id="MU005975">
    <property type="protein sequence ID" value="KAF2861062.1"/>
    <property type="molecule type" value="Genomic_DNA"/>
</dbReference>
<keyword evidence="8 15" id="KW-0479">Metal-binding</keyword>
<dbReference type="InterPro" id="IPR008427">
    <property type="entry name" value="Extracellular_membr_CFEM_dom"/>
</dbReference>
<keyword evidence="9 16" id="KW-0732">Signal</keyword>
<feature type="signal peptide" evidence="16">
    <location>
        <begin position="1"/>
        <end position="16"/>
    </location>
</feature>
<keyword evidence="19" id="KW-1185">Reference proteome</keyword>
<dbReference type="AlphaFoldDB" id="A0A6A7C183"/>
<evidence type="ECO:0000256" key="2">
    <source>
        <dbReference type="ARBA" id="ARBA00004613"/>
    </source>
</evidence>
<comment type="similarity">
    <text evidence="3">Belongs to the RBT5 family.</text>
</comment>
<comment type="subcellular location">
    <subcellularLocation>
        <location evidence="1">Cell membrane</location>
        <topology evidence="1">Lipid-anchor</topology>
        <topology evidence="1">GPI-anchor</topology>
    </subcellularLocation>
    <subcellularLocation>
        <location evidence="2">Secreted</location>
    </subcellularLocation>
</comment>
<evidence type="ECO:0000256" key="10">
    <source>
        <dbReference type="ARBA" id="ARBA00023004"/>
    </source>
</evidence>
<keyword evidence="12 15" id="KW-1015">Disulfide bond</keyword>
<keyword evidence="10 15" id="KW-0408">Iron</keyword>
<evidence type="ECO:0000313" key="18">
    <source>
        <dbReference type="EMBL" id="KAF2861062.1"/>
    </source>
</evidence>
<evidence type="ECO:0000256" key="8">
    <source>
        <dbReference type="ARBA" id="ARBA00022723"/>
    </source>
</evidence>
<feature type="chain" id="PRO_5025572290" description="CFEM domain-containing protein" evidence="16">
    <location>
        <begin position="17"/>
        <end position="157"/>
    </location>
</feature>
<dbReference type="GO" id="GO:0005576">
    <property type="term" value="C:extracellular region"/>
    <property type="evidence" value="ECO:0007669"/>
    <property type="project" value="UniProtKB-SubCell"/>
</dbReference>
<evidence type="ECO:0000256" key="13">
    <source>
        <dbReference type="ARBA" id="ARBA00023180"/>
    </source>
</evidence>
<evidence type="ECO:0000256" key="6">
    <source>
        <dbReference type="ARBA" id="ARBA00022617"/>
    </source>
</evidence>
<evidence type="ECO:0000256" key="5">
    <source>
        <dbReference type="ARBA" id="ARBA00022525"/>
    </source>
</evidence>
<feature type="domain" description="CFEM" evidence="17">
    <location>
        <begin position="1"/>
        <end position="109"/>
    </location>
</feature>
<dbReference type="PANTHER" id="PTHR37928:SF2">
    <property type="entry name" value="GPI ANCHORED CFEM DOMAIN PROTEIN (AFU_ORTHOLOGUE AFUA_6G10580)"/>
    <property type="match status" value="1"/>
</dbReference>
<evidence type="ECO:0000313" key="19">
    <source>
        <dbReference type="Proteomes" id="UP000799421"/>
    </source>
</evidence>
<proteinExistence type="inferred from homology"/>
<feature type="disulfide bond" evidence="15">
    <location>
        <begin position="39"/>
        <end position="46"/>
    </location>
</feature>
<keyword evidence="5" id="KW-0964">Secreted</keyword>
<evidence type="ECO:0000256" key="9">
    <source>
        <dbReference type="ARBA" id="ARBA00022729"/>
    </source>
</evidence>
<dbReference type="Proteomes" id="UP000799421">
    <property type="component" value="Unassembled WGS sequence"/>
</dbReference>
<keyword evidence="4" id="KW-1003">Cell membrane</keyword>
<evidence type="ECO:0000256" key="11">
    <source>
        <dbReference type="ARBA" id="ARBA00023136"/>
    </source>
</evidence>
<gene>
    <name evidence="18" type="ORF">K470DRAFT_257205</name>
</gene>
<dbReference type="Pfam" id="PF05730">
    <property type="entry name" value="CFEM"/>
    <property type="match status" value="1"/>
</dbReference>
<feature type="disulfide bond" evidence="15">
    <location>
        <begin position="48"/>
        <end position="81"/>
    </location>
</feature>
<organism evidence="18 19">
    <name type="scientific">Piedraia hortae CBS 480.64</name>
    <dbReference type="NCBI Taxonomy" id="1314780"/>
    <lineage>
        <taxon>Eukaryota</taxon>
        <taxon>Fungi</taxon>
        <taxon>Dikarya</taxon>
        <taxon>Ascomycota</taxon>
        <taxon>Pezizomycotina</taxon>
        <taxon>Dothideomycetes</taxon>
        <taxon>Dothideomycetidae</taxon>
        <taxon>Capnodiales</taxon>
        <taxon>Piedraiaceae</taxon>
        <taxon>Piedraia</taxon>
    </lineage>
</organism>
<dbReference type="InterPro" id="IPR051735">
    <property type="entry name" value="CFEM_domain"/>
</dbReference>
<keyword evidence="11" id="KW-0472">Membrane</keyword>
<keyword evidence="14" id="KW-0449">Lipoprotein</keyword>
<feature type="disulfide bond" evidence="15">
    <location>
        <begin position="29"/>
        <end position="60"/>
    </location>
</feature>
<protein>
    <recommendedName>
        <fullName evidence="17">CFEM domain-containing protein</fullName>
    </recommendedName>
</protein>
<sequence>MKLSLILAVFVSSVTAASVGDLPTCAGQCVKNLGGFGNCGSLDVKCICSNTKLLSDLSCCISKQCDTADQNRTTTFANALCAGQGVTGLPQHATCASSSSTGSASSASATGSKASGSASSTTGSAAAASTSNSAAPLTAKWMGAGLAMIMGGMVAAL</sequence>
<dbReference type="GO" id="GO:0046872">
    <property type="term" value="F:metal ion binding"/>
    <property type="evidence" value="ECO:0007669"/>
    <property type="project" value="UniProtKB-UniRule"/>
</dbReference>
<evidence type="ECO:0000256" key="1">
    <source>
        <dbReference type="ARBA" id="ARBA00004609"/>
    </source>
</evidence>
<feature type="binding site" description="axial binding residue" evidence="15">
    <location>
        <position position="43"/>
    </location>
    <ligand>
        <name>heme</name>
        <dbReference type="ChEBI" id="CHEBI:30413"/>
    </ligand>
    <ligandPart>
        <name>Fe</name>
        <dbReference type="ChEBI" id="CHEBI:18248"/>
    </ligandPart>
</feature>
<evidence type="ECO:0000256" key="3">
    <source>
        <dbReference type="ARBA" id="ARBA00010031"/>
    </source>
</evidence>
<dbReference type="GO" id="GO:0005886">
    <property type="term" value="C:plasma membrane"/>
    <property type="evidence" value="ECO:0007669"/>
    <property type="project" value="UniProtKB-SubCell"/>
</dbReference>
<evidence type="ECO:0000256" key="15">
    <source>
        <dbReference type="PROSITE-ProRule" id="PRU01356"/>
    </source>
</evidence>
<feature type="disulfide bond" evidence="15">
    <location>
        <begin position="25"/>
        <end position="65"/>
    </location>
</feature>
<evidence type="ECO:0000256" key="16">
    <source>
        <dbReference type="SAM" id="SignalP"/>
    </source>
</evidence>
<name>A0A6A7C183_9PEZI</name>
<evidence type="ECO:0000256" key="7">
    <source>
        <dbReference type="ARBA" id="ARBA00022622"/>
    </source>
</evidence>